<dbReference type="GO" id="GO:0018738">
    <property type="term" value="F:S-formylglutathione hydrolase activity"/>
    <property type="evidence" value="ECO:0007669"/>
    <property type="project" value="UniProtKB-UniRule"/>
</dbReference>
<protein>
    <recommendedName>
        <fullName evidence="2 6">S-formylglutathione hydrolase</fullName>
        <ecNumber evidence="2 6">3.1.2.12</ecNumber>
    </recommendedName>
</protein>
<evidence type="ECO:0000256" key="1">
    <source>
        <dbReference type="ARBA" id="ARBA00005622"/>
    </source>
</evidence>
<dbReference type="PANTHER" id="PTHR10061">
    <property type="entry name" value="S-FORMYLGLUTATHIONE HYDROLASE"/>
    <property type="match status" value="1"/>
</dbReference>
<organism evidence="9 10">
    <name type="scientific">Micavibrio aeruginosavorus</name>
    <dbReference type="NCBI Taxonomy" id="349221"/>
    <lineage>
        <taxon>Bacteria</taxon>
        <taxon>Pseudomonadati</taxon>
        <taxon>Bdellovibrionota</taxon>
        <taxon>Bdellovibrionia</taxon>
        <taxon>Bdellovibrionales</taxon>
        <taxon>Pseudobdellovibrionaceae</taxon>
        <taxon>Micavibrio</taxon>
    </lineage>
</organism>
<evidence type="ECO:0000256" key="4">
    <source>
        <dbReference type="ARBA" id="ARBA00022801"/>
    </source>
</evidence>
<dbReference type="SUPFAM" id="SSF53474">
    <property type="entry name" value="alpha/beta-Hydrolases"/>
    <property type="match status" value="1"/>
</dbReference>
<evidence type="ECO:0000256" key="5">
    <source>
        <dbReference type="ARBA" id="ARBA00047590"/>
    </source>
</evidence>
<feature type="active site" description="Charge relay system" evidence="7">
    <location>
        <position position="224"/>
    </location>
</feature>
<dbReference type="Proteomes" id="UP000249739">
    <property type="component" value="Unassembled WGS sequence"/>
</dbReference>
<dbReference type="GO" id="GO:0052689">
    <property type="term" value="F:carboxylic ester hydrolase activity"/>
    <property type="evidence" value="ECO:0007669"/>
    <property type="project" value="UniProtKB-KW"/>
</dbReference>
<evidence type="ECO:0000256" key="7">
    <source>
        <dbReference type="PIRSR" id="PIRSR614186-1"/>
    </source>
</evidence>
<dbReference type="NCBIfam" id="TIGR02821">
    <property type="entry name" value="fghA_ester_D"/>
    <property type="match status" value="1"/>
</dbReference>
<dbReference type="EMBL" id="QFOT01000148">
    <property type="protein sequence ID" value="PZP54213.1"/>
    <property type="molecule type" value="Genomic_DNA"/>
</dbReference>
<accession>A0A2W5FGS9</accession>
<dbReference type="GO" id="GO:0005829">
    <property type="term" value="C:cytosol"/>
    <property type="evidence" value="ECO:0007669"/>
    <property type="project" value="TreeGrafter"/>
</dbReference>
<comment type="function">
    <text evidence="8">Serine hydrolase involved in the detoxification of formaldehyde.</text>
</comment>
<dbReference type="FunFam" id="3.40.50.1820:FF:000002">
    <property type="entry name" value="S-formylglutathione hydrolase"/>
    <property type="match status" value="1"/>
</dbReference>
<evidence type="ECO:0000256" key="2">
    <source>
        <dbReference type="ARBA" id="ARBA00012479"/>
    </source>
</evidence>
<comment type="similarity">
    <text evidence="1 8">Belongs to the esterase D family.</text>
</comment>
<evidence type="ECO:0000256" key="6">
    <source>
        <dbReference type="NCBIfam" id="TIGR02821"/>
    </source>
</evidence>
<dbReference type="InterPro" id="IPR029058">
    <property type="entry name" value="AB_hydrolase_fold"/>
</dbReference>
<name>A0A2W5FGS9_9BACT</name>
<comment type="caution">
    <text evidence="9">The sequence shown here is derived from an EMBL/GenBank/DDBJ whole genome shotgun (WGS) entry which is preliminary data.</text>
</comment>
<evidence type="ECO:0000256" key="3">
    <source>
        <dbReference type="ARBA" id="ARBA00022487"/>
    </source>
</evidence>
<gene>
    <name evidence="9" type="primary">fghA</name>
    <name evidence="9" type="ORF">DI586_10190</name>
</gene>
<feature type="active site" description="Charge relay system" evidence="7">
    <location>
        <position position="257"/>
    </location>
</feature>
<dbReference type="AlphaFoldDB" id="A0A2W5FGS9"/>
<dbReference type="Gene3D" id="3.40.50.1820">
    <property type="entry name" value="alpha/beta hydrolase"/>
    <property type="match status" value="1"/>
</dbReference>
<dbReference type="Pfam" id="PF00756">
    <property type="entry name" value="Esterase"/>
    <property type="match status" value="1"/>
</dbReference>
<dbReference type="PANTHER" id="PTHR10061:SF0">
    <property type="entry name" value="S-FORMYLGLUTATHIONE HYDROLASE"/>
    <property type="match status" value="1"/>
</dbReference>
<proteinExistence type="inferred from homology"/>
<evidence type="ECO:0000313" key="9">
    <source>
        <dbReference type="EMBL" id="PZP54213.1"/>
    </source>
</evidence>
<dbReference type="InterPro" id="IPR014186">
    <property type="entry name" value="S-formylglutathione_hydrol"/>
</dbReference>
<keyword evidence="3 8" id="KW-0719">Serine esterase</keyword>
<dbReference type="EC" id="3.1.2.12" evidence="2 6"/>
<sequence length="279" mass="30969">MAATIVKSWKCFGGIQYVYRHASTSTGTDMHFAAFVPAHSQGELLPSLTFLSGLTCTWENFTTKAGAQRYAASHGMILIMPDTSPRGADVPDDNSYDLGQSAGFYVDATQSPWNKNFQMWSYINKELPKIVSQTLPMDMSRCGISGHSMGGHGALISALRNPEKYKSVSAISPIVALSQVPWGQKALTAYLGQDASAWKQYDSCEIAALSKWKKTILIDQGANDEFLEMQLKPEFFHRSCETAGIPLMLKFHEGYDHSYYFISSVIESHIDFHAENLKK</sequence>
<comment type="catalytic activity">
    <reaction evidence="5 8">
        <text>S-formylglutathione + H2O = formate + glutathione + H(+)</text>
        <dbReference type="Rhea" id="RHEA:14961"/>
        <dbReference type="ChEBI" id="CHEBI:15377"/>
        <dbReference type="ChEBI" id="CHEBI:15378"/>
        <dbReference type="ChEBI" id="CHEBI:15740"/>
        <dbReference type="ChEBI" id="CHEBI:57688"/>
        <dbReference type="ChEBI" id="CHEBI:57925"/>
        <dbReference type="EC" id="3.1.2.12"/>
    </reaction>
</comment>
<evidence type="ECO:0000313" key="10">
    <source>
        <dbReference type="Proteomes" id="UP000249739"/>
    </source>
</evidence>
<keyword evidence="4 8" id="KW-0378">Hydrolase</keyword>
<feature type="active site" description="Charge relay system" evidence="7">
    <location>
        <position position="148"/>
    </location>
</feature>
<dbReference type="InterPro" id="IPR000801">
    <property type="entry name" value="Esterase-like"/>
</dbReference>
<reference evidence="9 10" key="1">
    <citation type="submission" date="2017-08" db="EMBL/GenBank/DDBJ databases">
        <title>Infants hospitalized years apart are colonized by the same room-sourced microbial strains.</title>
        <authorList>
            <person name="Brooks B."/>
            <person name="Olm M.R."/>
            <person name="Firek B.A."/>
            <person name="Baker R."/>
            <person name="Thomas B.C."/>
            <person name="Morowitz M.J."/>
            <person name="Banfield J.F."/>
        </authorList>
    </citation>
    <scope>NUCLEOTIDE SEQUENCE [LARGE SCALE GENOMIC DNA]</scope>
    <source>
        <strain evidence="9">S2_006_000_R2_64</strain>
    </source>
</reference>
<evidence type="ECO:0000256" key="8">
    <source>
        <dbReference type="RuleBase" id="RU363068"/>
    </source>
</evidence>
<dbReference type="GO" id="GO:0046294">
    <property type="term" value="P:formaldehyde catabolic process"/>
    <property type="evidence" value="ECO:0007669"/>
    <property type="project" value="InterPro"/>
</dbReference>